<reference evidence="1 2" key="1">
    <citation type="submission" date="2023-12" db="EMBL/GenBank/DDBJ databases">
        <title>Streptomyces sp. V4-01.</title>
        <authorList>
            <person name="Somphong A."/>
            <person name="Phongsopitanun W."/>
        </authorList>
    </citation>
    <scope>NUCLEOTIDE SEQUENCE [LARGE SCALE GENOMIC DNA]</scope>
    <source>
        <strain evidence="1 2">V4-01</strain>
    </source>
</reference>
<comment type="caution">
    <text evidence="1">The sequence shown here is derived from an EMBL/GenBank/DDBJ whole genome shotgun (WGS) entry which is preliminary data.</text>
</comment>
<sequence length="79" mass="8345">MSDTSTLTQYEITGNLGGDAFNFMLTDPALTDEAALAIAHALRTVELPVGMPRSVSCFKAVQNTVMTAANLADPEPIFA</sequence>
<protein>
    <submittedName>
        <fullName evidence="1">Uncharacterized protein</fullName>
    </submittedName>
</protein>
<accession>A0ABU7PLS4</accession>
<dbReference type="EMBL" id="JAZEWV010000053">
    <property type="protein sequence ID" value="MEE4546782.1"/>
    <property type="molecule type" value="Genomic_DNA"/>
</dbReference>
<proteinExistence type="predicted"/>
<evidence type="ECO:0000313" key="1">
    <source>
        <dbReference type="EMBL" id="MEE4546782.1"/>
    </source>
</evidence>
<keyword evidence="2" id="KW-1185">Reference proteome</keyword>
<name>A0ABU7PLS4_9ACTN</name>
<organism evidence="1 2">
    <name type="scientific">Actinacidiphila polyblastidii</name>
    <dbReference type="NCBI Taxonomy" id="3110430"/>
    <lineage>
        <taxon>Bacteria</taxon>
        <taxon>Bacillati</taxon>
        <taxon>Actinomycetota</taxon>
        <taxon>Actinomycetes</taxon>
        <taxon>Kitasatosporales</taxon>
        <taxon>Streptomycetaceae</taxon>
        <taxon>Actinacidiphila</taxon>
    </lineage>
</organism>
<evidence type="ECO:0000313" key="2">
    <source>
        <dbReference type="Proteomes" id="UP001344658"/>
    </source>
</evidence>
<dbReference type="RefSeq" id="WP_330800567.1">
    <property type="nucleotide sequence ID" value="NZ_JAZEWV010000053.1"/>
</dbReference>
<dbReference type="Proteomes" id="UP001344658">
    <property type="component" value="Unassembled WGS sequence"/>
</dbReference>
<gene>
    <name evidence="1" type="ORF">V2S66_33060</name>
</gene>